<accession>A0A074Z433</accession>
<reference evidence="1 2" key="1">
    <citation type="submission" date="2013-11" db="EMBL/GenBank/DDBJ databases">
        <title>Opisthorchis viverrini - life in the bile duct.</title>
        <authorList>
            <person name="Young N.D."/>
            <person name="Nagarajan N."/>
            <person name="Lin S.J."/>
            <person name="Korhonen P.K."/>
            <person name="Jex A.R."/>
            <person name="Hall R.S."/>
            <person name="Safavi-Hemami H."/>
            <person name="Kaewkong W."/>
            <person name="Bertrand D."/>
            <person name="Gao S."/>
            <person name="Seet Q."/>
            <person name="Wongkham S."/>
            <person name="Teh B.T."/>
            <person name="Wongkham C."/>
            <person name="Intapan P.M."/>
            <person name="Maleewong W."/>
            <person name="Yang X."/>
            <person name="Hu M."/>
            <person name="Wang Z."/>
            <person name="Hofmann A."/>
            <person name="Sternberg P.W."/>
            <person name="Tan P."/>
            <person name="Wang J."/>
            <person name="Gasser R.B."/>
        </authorList>
    </citation>
    <scope>NUCLEOTIDE SEQUENCE [LARGE SCALE GENOMIC DNA]</scope>
</reference>
<evidence type="ECO:0000313" key="1">
    <source>
        <dbReference type="EMBL" id="KER20267.1"/>
    </source>
</evidence>
<proteinExistence type="predicted"/>
<dbReference type="Proteomes" id="UP000054324">
    <property type="component" value="Unassembled WGS sequence"/>
</dbReference>
<dbReference type="EMBL" id="KL597073">
    <property type="protein sequence ID" value="KER20267.1"/>
    <property type="molecule type" value="Genomic_DNA"/>
</dbReference>
<dbReference type="CTD" id="20325317"/>
<dbReference type="AlphaFoldDB" id="A0A074Z433"/>
<gene>
    <name evidence="1" type="ORF">T265_11149</name>
</gene>
<evidence type="ECO:0000313" key="2">
    <source>
        <dbReference type="Proteomes" id="UP000054324"/>
    </source>
</evidence>
<keyword evidence="2" id="KW-1185">Reference proteome</keyword>
<protein>
    <submittedName>
        <fullName evidence="1">Uncharacterized protein</fullName>
    </submittedName>
</protein>
<dbReference type="GeneID" id="20325317"/>
<dbReference type="RefSeq" id="XP_009175995.1">
    <property type="nucleotide sequence ID" value="XM_009177731.1"/>
</dbReference>
<name>A0A074Z433_OPIVI</name>
<organism evidence="1 2">
    <name type="scientific">Opisthorchis viverrini</name>
    <name type="common">Southeast Asian liver fluke</name>
    <dbReference type="NCBI Taxonomy" id="6198"/>
    <lineage>
        <taxon>Eukaryota</taxon>
        <taxon>Metazoa</taxon>
        <taxon>Spiralia</taxon>
        <taxon>Lophotrochozoa</taxon>
        <taxon>Platyhelminthes</taxon>
        <taxon>Trematoda</taxon>
        <taxon>Digenea</taxon>
        <taxon>Opisthorchiida</taxon>
        <taxon>Opisthorchiata</taxon>
        <taxon>Opisthorchiidae</taxon>
        <taxon>Opisthorchis</taxon>
    </lineage>
</organism>
<sequence>MNQFNGASHVTQLGAEPLGNYGVSLTDFQEYVWVPQQRSTRYLHPDSQQDLPTLICNTISPLPKIRNSNKLSTSFFELFPAHWRIPTAYDLWNFRVEKTTVRCSAAIQHRFASITG</sequence>
<dbReference type="KEGG" id="ovi:T265_11149"/>